<organism evidence="1 2">
    <name type="scientific">Pythium oligandrum</name>
    <name type="common">Mycoparasitic fungus</name>
    <dbReference type="NCBI Taxonomy" id="41045"/>
    <lineage>
        <taxon>Eukaryota</taxon>
        <taxon>Sar</taxon>
        <taxon>Stramenopiles</taxon>
        <taxon>Oomycota</taxon>
        <taxon>Peronosporomycetes</taxon>
        <taxon>Pythiales</taxon>
        <taxon>Pythiaceae</taxon>
        <taxon>Pythium</taxon>
    </lineage>
</organism>
<dbReference type="OrthoDB" id="69209at2759"/>
<gene>
    <name evidence="1" type="ORF">Poli38472_012906</name>
</gene>
<proteinExistence type="predicted"/>
<sequence>MPDMTVGMTAQVATFVRILNATQTSELLEWNLESLERALMWARAMETLASQSKASQSGDRVNELLTEQLPKATVPSMEASDAVLSVQVLEQATTHLCHSILTSPWLGAHSARSEFASHVIKHRLQHGDLVKCRRASRSLSATFTRQHQTEQRVEALSQIAERMSRGCKRVRVNVLSGWLEIPTRGSFLLVPRTLQLRALAKSLRANAAAARAQGPNHYEDFLQTLYEHLQQGDADVQETLAWMVVLDLNESTSLAIDSLAHKILALLEAQVTTHPQEGLYGVSAWLAAKLCALSASLQQQYVSTLVSTGLLRLDPEDFQTRIGALVLESHELQAIISHELRKLEPPVLKEHFHVI</sequence>
<dbReference type="AlphaFoldDB" id="A0A8K1CIN7"/>
<reference evidence="1" key="1">
    <citation type="submission" date="2019-03" db="EMBL/GenBank/DDBJ databases">
        <title>Long read genome sequence of the mycoparasitic Pythium oligandrum ATCC 38472 isolated from sugarbeet rhizosphere.</title>
        <authorList>
            <person name="Gaulin E."/>
        </authorList>
    </citation>
    <scope>NUCLEOTIDE SEQUENCE</scope>
    <source>
        <strain evidence="1">ATCC 38472_TT</strain>
    </source>
</reference>
<evidence type="ECO:0000313" key="1">
    <source>
        <dbReference type="EMBL" id="TMW64284.1"/>
    </source>
</evidence>
<evidence type="ECO:0000313" key="2">
    <source>
        <dbReference type="Proteomes" id="UP000794436"/>
    </source>
</evidence>
<accession>A0A8K1CIN7</accession>
<comment type="caution">
    <text evidence="1">The sequence shown here is derived from an EMBL/GenBank/DDBJ whole genome shotgun (WGS) entry which is preliminary data.</text>
</comment>
<name>A0A8K1CIN7_PYTOL</name>
<keyword evidence="2" id="KW-1185">Reference proteome</keyword>
<dbReference type="Proteomes" id="UP000794436">
    <property type="component" value="Unassembled WGS sequence"/>
</dbReference>
<protein>
    <submittedName>
        <fullName evidence="1">Uncharacterized protein</fullName>
    </submittedName>
</protein>
<dbReference type="EMBL" id="SPLM01000040">
    <property type="protein sequence ID" value="TMW64284.1"/>
    <property type="molecule type" value="Genomic_DNA"/>
</dbReference>